<keyword evidence="3" id="KW-0732">Signal</keyword>
<dbReference type="InterPro" id="IPR012944">
    <property type="entry name" value="SusD_RagB_dom"/>
</dbReference>
<evidence type="ECO:0000259" key="7">
    <source>
        <dbReference type="Pfam" id="PF14322"/>
    </source>
</evidence>
<organism evidence="8 9">
    <name type="scientific">Chitinophaga pinensis (strain ATCC 43595 / DSM 2588 / LMG 13176 / NBRC 15968 / NCIMB 11800 / UQM 2034)</name>
    <dbReference type="NCBI Taxonomy" id="485918"/>
    <lineage>
        <taxon>Bacteria</taxon>
        <taxon>Pseudomonadati</taxon>
        <taxon>Bacteroidota</taxon>
        <taxon>Chitinophagia</taxon>
        <taxon>Chitinophagales</taxon>
        <taxon>Chitinophagaceae</taxon>
        <taxon>Chitinophaga</taxon>
    </lineage>
</organism>
<accession>A0A979GTZ8</accession>
<feature type="domain" description="SusD-like N-terminal" evidence="7">
    <location>
        <begin position="29"/>
        <end position="223"/>
    </location>
</feature>
<dbReference type="PROSITE" id="PS51257">
    <property type="entry name" value="PROKAR_LIPOPROTEIN"/>
    <property type="match status" value="1"/>
</dbReference>
<evidence type="ECO:0000256" key="3">
    <source>
        <dbReference type="ARBA" id="ARBA00022729"/>
    </source>
</evidence>
<dbReference type="InterPro" id="IPR033985">
    <property type="entry name" value="SusD-like_N"/>
</dbReference>
<evidence type="ECO:0000256" key="5">
    <source>
        <dbReference type="ARBA" id="ARBA00023237"/>
    </source>
</evidence>
<evidence type="ECO:0000259" key="6">
    <source>
        <dbReference type="Pfam" id="PF07980"/>
    </source>
</evidence>
<sequence>MQYKYNSYGHVLVLALLIFITSACKKDGFLNVDPKGSLTDESTFATEANADLFVNDIYDQLPDMNNESQLLDQWTDNSCVGATWMTGQSLIRSNALNPSNAPDGPGAMFKWSENYSRIRRCNVFLQQAAKYRDHFSDEWYQQRVAEVKFLRALFYSFLYQNYGGVPLISEPLNNQTMGDKIFIPRASMEETLAFIEADCDAAAADLPTKAAATGRATKGAALTLKGAVDLFAASILVNTNNDPARWAKAAAANKAVIDLNVYDLFPDYNGQFLAANNWNIETIFARGYAVPSKGHRREGMQGPVIVHGVQQAWGNLEPTQNLVDDYEMANGLPITDPASGYDPQQPYVNREPRFYATIVYDGSTWQGYTFLSRVGGNNQIDLGSSSDISNTGYNGKKTLDESILGQTSLGIYPGTSNYIFYRYAEVLLNYAEAQNEATGPDASVYSAINSVRRRAGLPALPAGMTQTEMRINIRRERRIELAFEDKRWYDIRRWDITTKGEAVLTHPQYGMKITTEANGRLTYTKVPIFNSTFSQHMNWLPIPQSAMEQNTRLTPNAGY</sequence>
<dbReference type="OrthoDB" id="5694214at2"/>
<protein>
    <submittedName>
        <fullName evidence="8">RagB/SusD domain protein</fullName>
    </submittedName>
</protein>
<evidence type="ECO:0000256" key="2">
    <source>
        <dbReference type="ARBA" id="ARBA00006275"/>
    </source>
</evidence>
<gene>
    <name evidence="8" type="ordered locus">Cpin_2721</name>
</gene>
<dbReference type="AlphaFoldDB" id="A0A979GTZ8"/>
<dbReference type="SUPFAM" id="SSF48452">
    <property type="entry name" value="TPR-like"/>
    <property type="match status" value="1"/>
</dbReference>
<dbReference type="RefSeq" id="WP_012790377.1">
    <property type="nucleotide sequence ID" value="NC_013132.1"/>
</dbReference>
<dbReference type="Pfam" id="PF07980">
    <property type="entry name" value="SusD_RagB"/>
    <property type="match status" value="1"/>
</dbReference>
<dbReference type="GO" id="GO:0009279">
    <property type="term" value="C:cell outer membrane"/>
    <property type="evidence" value="ECO:0007669"/>
    <property type="project" value="UniProtKB-SubCell"/>
</dbReference>
<comment type="subcellular location">
    <subcellularLocation>
        <location evidence="1">Cell outer membrane</location>
    </subcellularLocation>
</comment>
<reference evidence="9" key="1">
    <citation type="submission" date="2009-08" db="EMBL/GenBank/DDBJ databases">
        <title>The complete genome of Chitinophaga pinensis DSM 2588.</title>
        <authorList>
            <consortium name="US DOE Joint Genome Institute (JGI-PGF)"/>
            <person name="Lucas S."/>
            <person name="Copeland A."/>
            <person name="Lapidus A."/>
            <person name="Glavina del Rio T."/>
            <person name="Dalin E."/>
            <person name="Tice H."/>
            <person name="Bruce D."/>
            <person name="Goodwin L."/>
            <person name="Pitluck S."/>
            <person name="Kyrpides N."/>
            <person name="Mavromatis K."/>
            <person name="Ivanova N."/>
            <person name="Mikhailova N."/>
            <person name="Sims D."/>
            <person name="Meinche L."/>
            <person name="Brettin T."/>
            <person name="Detter J.C."/>
            <person name="Han C."/>
            <person name="Larimer F."/>
            <person name="Land M."/>
            <person name="Hauser L."/>
            <person name="Markowitz V."/>
            <person name="Cheng J.-F."/>
            <person name="Hugenholtz P."/>
            <person name="Woyke T."/>
            <person name="Wu D."/>
            <person name="Spring S."/>
            <person name="Klenk H.-P."/>
            <person name="Eisen J.A."/>
        </authorList>
    </citation>
    <scope>NUCLEOTIDE SEQUENCE [LARGE SCALE GENOMIC DNA]</scope>
    <source>
        <strain evidence="9">ATCC 43595 / DSM 2588 / LMG 13176 / NBRC 15968 / NCIMB 11800 / UQM 2034</strain>
    </source>
</reference>
<dbReference type="InterPro" id="IPR011990">
    <property type="entry name" value="TPR-like_helical_dom_sf"/>
</dbReference>
<evidence type="ECO:0000313" key="9">
    <source>
        <dbReference type="Proteomes" id="UP000002215"/>
    </source>
</evidence>
<dbReference type="KEGG" id="cpi:Cpin_2721"/>
<comment type="similarity">
    <text evidence="2">Belongs to the SusD family.</text>
</comment>
<dbReference type="Pfam" id="PF14322">
    <property type="entry name" value="SusD-like_3"/>
    <property type="match status" value="1"/>
</dbReference>
<evidence type="ECO:0000256" key="4">
    <source>
        <dbReference type="ARBA" id="ARBA00023136"/>
    </source>
</evidence>
<evidence type="ECO:0000256" key="1">
    <source>
        <dbReference type="ARBA" id="ARBA00004442"/>
    </source>
</evidence>
<feature type="domain" description="RagB/SusD" evidence="6">
    <location>
        <begin position="281"/>
        <end position="559"/>
    </location>
</feature>
<keyword evidence="5" id="KW-0998">Cell outer membrane</keyword>
<reference evidence="8 9" key="2">
    <citation type="journal article" date="2010" name="Stand. Genomic Sci.">
        <title>Complete genome sequence of Chitinophaga pinensis type strain (UQM 2034).</title>
        <authorList>
            <person name="Glavina Del Rio T."/>
            <person name="Abt B."/>
            <person name="Spring S."/>
            <person name="Lapidus A."/>
            <person name="Nolan M."/>
            <person name="Tice H."/>
            <person name="Copeland A."/>
            <person name="Cheng J.F."/>
            <person name="Chen F."/>
            <person name="Bruce D."/>
            <person name="Goodwin L."/>
            <person name="Pitluck S."/>
            <person name="Ivanova N."/>
            <person name="Mavromatis K."/>
            <person name="Mikhailova N."/>
            <person name="Pati A."/>
            <person name="Chen A."/>
            <person name="Palaniappan K."/>
            <person name="Land M."/>
            <person name="Hauser L."/>
            <person name="Chang Y.J."/>
            <person name="Jeffries C.D."/>
            <person name="Chain P."/>
            <person name="Saunders E."/>
            <person name="Detter J.C."/>
            <person name="Brettin T."/>
            <person name="Rohde M."/>
            <person name="Goker M."/>
            <person name="Bristow J."/>
            <person name="Eisen J.A."/>
            <person name="Markowitz V."/>
            <person name="Hugenholtz P."/>
            <person name="Kyrpides N.C."/>
            <person name="Klenk H.P."/>
            <person name="Lucas S."/>
        </authorList>
    </citation>
    <scope>NUCLEOTIDE SEQUENCE [LARGE SCALE GENOMIC DNA]</scope>
    <source>
        <strain evidence="9">ATCC 43595 / DSM 2588 / LMG 13176 / NBRC 15968 / NCIMB 11800 / UQM 2034</strain>
    </source>
</reference>
<dbReference type="Proteomes" id="UP000002215">
    <property type="component" value="Chromosome"/>
</dbReference>
<dbReference type="Gene3D" id="1.25.40.390">
    <property type="match status" value="1"/>
</dbReference>
<keyword evidence="4" id="KW-0472">Membrane</keyword>
<evidence type="ECO:0000313" key="8">
    <source>
        <dbReference type="EMBL" id="ACU60201.1"/>
    </source>
</evidence>
<proteinExistence type="inferred from homology"/>
<dbReference type="EMBL" id="CP001699">
    <property type="protein sequence ID" value="ACU60201.1"/>
    <property type="molecule type" value="Genomic_DNA"/>
</dbReference>
<name>A0A979GTZ8_CHIPD</name>